<dbReference type="GO" id="GO:0003735">
    <property type="term" value="F:structural constituent of ribosome"/>
    <property type="evidence" value="ECO:0007669"/>
    <property type="project" value="InterPro"/>
</dbReference>
<evidence type="ECO:0000313" key="2">
    <source>
        <dbReference type="Proteomes" id="UP000276864"/>
    </source>
</evidence>
<reference evidence="1 2" key="1">
    <citation type="journal article" date="2018" name="BMC Genomics">
        <title>Genomic evidence for intraspecific hybridization in a clonal and extremely halotolerant yeast.</title>
        <authorList>
            <person name="Gostincar C."/>
            <person name="Stajich J.E."/>
            <person name="Zupancic J."/>
            <person name="Zalar P."/>
            <person name="Gunde-Cimerman N."/>
        </authorList>
    </citation>
    <scope>NUCLEOTIDE SEQUENCE [LARGE SCALE GENOMIC DNA]</scope>
    <source>
        <strain evidence="1 2">EXF-6651</strain>
    </source>
</reference>
<proteinExistence type="predicted"/>
<dbReference type="GO" id="GO:0019843">
    <property type="term" value="F:rRNA binding"/>
    <property type="evidence" value="ECO:0007669"/>
    <property type="project" value="InterPro"/>
</dbReference>
<protein>
    <submittedName>
        <fullName evidence="1">Uncharacterized protein</fullName>
    </submittedName>
</protein>
<comment type="caution">
    <text evidence="1">The sequence shown here is derived from an EMBL/GenBank/DDBJ whole genome shotgun (WGS) entry which is preliminary data.</text>
</comment>
<dbReference type="InterPro" id="IPR036789">
    <property type="entry name" value="Ribosomal_uL6-like_a/b-dom_sf"/>
</dbReference>
<name>A0A3M6XUV4_HORWE</name>
<dbReference type="AlphaFoldDB" id="A0A3M6XUV4"/>
<dbReference type="EMBL" id="QWIM01004256">
    <property type="protein sequence ID" value="RMX94584.1"/>
    <property type="molecule type" value="Genomic_DNA"/>
</dbReference>
<dbReference type="GO" id="GO:0005840">
    <property type="term" value="C:ribosome"/>
    <property type="evidence" value="ECO:0007669"/>
    <property type="project" value="InterPro"/>
</dbReference>
<evidence type="ECO:0000313" key="1">
    <source>
        <dbReference type="EMBL" id="RMX94584.1"/>
    </source>
</evidence>
<dbReference type="Gene3D" id="3.90.930.12">
    <property type="entry name" value="Ribosomal protein L6, alpha-beta domain"/>
    <property type="match status" value="1"/>
</dbReference>
<dbReference type="Proteomes" id="UP000276864">
    <property type="component" value="Unassembled WGS sequence"/>
</dbReference>
<organism evidence="1 2">
    <name type="scientific">Hortaea werneckii</name>
    <name type="common">Black yeast</name>
    <name type="synonym">Cladosporium werneckii</name>
    <dbReference type="NCBI Taxonomy" id="91943"/>
    <lineage>
        <taxon>Eukaryota</taxon>
        <taxon>Fungi</taxon>
        <taxon>Dikarya</taxon>
        <taxon>Ascomycota</taxon>
        <taxon>Pezizomycotina</taxon>
        <taxon>Dothideomycetes</taxon>
        <taxon>Dothideomycetidae</taxon>
        <taxon>Mycosphaerellales</taxon>
        <taxon>Teratosphaeriaceae</taxon>
        <taxon>Hortaea</taxon>
    </lineage>
</organism>
<accession>A0A3M6XUV4</accession>
<sequence>MARPICRNGSSRALRSIFDTSRTNDAAVPTFLAPAFARGFPAQTTSFSTTSQCRSKIGRAPLSLPPEVTFTVMQMPSKGQGMNISRQEPESVAEITGPRGKMSVTIPPYMSVVGNEESRTQTLSVLDEKDKRQRTMWGKLWLTCMPEANTC</sequence>
<gene>
    <name evidence="1" type="ORF">D0866_16585</name>
</gene>
<dbReference type="GO" id="GO:0006412">
    <property type="term" value="P:translation"/>
    <property type="evidence" value="ECO:0007669"/>
    <property type="project" value="InterPro"/>
</dbReference>